<evidence type="ECO:0008006" key="3">
    <source>
        <dbReference type="Google" id="ProtNLM"/>
    </source>
</evidence>
<proteinExistence type="predicted"/>
<dbReference type="Proteomes" id="UP001050975">
    <property type="component" value="Unassembled WGS sequence"/>
</dbReference>
<evidence type="ECO:0000313" key="2">
    <source>
        <dbReference type="Proteomes" id="UP001050975"/>
    </source>
</evidence>
<dbReference type="RefSeq" id="WP_226589592.1">
    <property type="nucleotide sequence ID" value="NZ_BLAY01000157.1"/>
</dbReference>
<keyword evidence="2" id="KW-1185">Reference proteome</keyword>
<name>A0AAV3XL40_9CYAN</name>
<dbReference type="Gene3D" id="2.60.120.380">
    <property type="match status" value="2"/>
</dbReference>
<reference evidence="1" key="1">
    <citation type="submission" date="2019-10" db="EMBL/GenBank/DDBJ databases">
        <title>Draft genome sequece of Microseira wollei NIES-4236.</title>
        <authorList>
            <person name="Yamaguchi H."/>
            <person name="Suzuki S."/>
            <person name="Kawachi M."/>
        </authorList>
    </citation>
    <scope>NUCLEOTIDE SEQUENCE</scope>
    <source>
        <strain evidence="1">NIES-4236</strain>
    </source>
</reference>
<organism evidence="1 2">
    <name type="scientific">Microseira wollei NIES-4236</name>
    <dbReference type="NCBI Taxonomy" id="2530354"/>
    <lineage>
        <taxon>Bacteria</taxon>
        <taxon>Bacillati</taxon>
        <taxon>Cyanobacteriota</taxon>
        <taxon>Cyanophyceae</taxon>
        <taxon>Oscillatoriophycideae</taxon>
        <taxon>Aerosakkonematales</taxon>
        <taxon>Aerosakkonemataceae</taxon>
        <taxon>Microseira</taxon>
    </lineage>
</organism>
<dbReference type="SUPFAM" id="SSF89260">
    <property type="entry name" value="Collagen-binding domain"/>
    <property type="match status" value="2"/>
</dbReference>
<comment type="caution">
    <text evidence="1">The sequence shown here is derived from an EMBL/GenBank/DDBJ whole genome shotgun (WGS) entry which is preliminary data.</text>
</comment>
<dbReference type="EMBL" id="BLAY01000157">
    <property type="protein sequence ID" value="GET42298.1"/>
    <property type="molecule type" value="Genomic_DNA"/>
</dbReference>
<gene>
    <name evidence="1" type="ORF">MiSe_71140</name>
</gene>
<sequence>MVANLFDANFYRLANPDLAAAGVTTDAQLRDHFLRFGADEGRRFSPFINLGYYRTSNPDLALAGLTTNRQAFEHLEQFGLAEGRRFSVVFNPAFYRSRNPDLVAARLTSNEQLYEHYKNFGTNEGRVASEFFEPSFYLNNNADLRAVGFNFRQAVDHFLNFGIREGRLASPPVSPVQDPGLSTSTALGLGTLLAKASLVNFVGPTNPEDYYLFTLDKPSNVNLSLSSFNSPAQLRLFVDSNTNFRIDPGEQLNTVSSFTPINRTLGAGSYYVDVVTGSSFPTVYQLDLNATPSPTTNPTDPGNTPNNALNLGTLSGTRVLQDFVGSTDRNDFYRFVLGNISNLNLSLTSVSEPVLANIFADRNNNNAIEPSEYVANVYAGAGSINAITQNLGPGTYFVDVIPGNQFSNTNYIMSLSA</sequence>
<protein>
    <recommendedName>
        <fullName evidence="3">Peptidase C-terminal archaeal/bacterial domain-containing protein</fullName>
    </recommendedName>
</protein>
<dbReference type="AlphaFoldDB" id="A0AAV3XL40"/>
<accession>A0AAV3XL40</accession>
<evidence type="ECO:0000313" key="1">
    <source>
        <dbReference type="EMBL" id="GET42298.1"/>
    </source>
</evidence>